<dbReference type="AlphaFoldDB" id="A0A812CSH7"/>
<keyword evidence="2" id="KW-1133">Transmembrane helix</keyword>
<dbReference type="Proteomes" id="UP000597762">
    <property type="component" value="Unassembled WGS sequence"/>
</dbReference>
<name>A0A812CSH7_ACAPH</name>
<keyword evidence="2" id="KW-0472">Membrane</keyword>
<gene>
    <name evidence="3" type="ORF">SPHA_42625</name>
</gene>
<organism evidence="3 4">
    <name type="scientific">Acanthosepion pharaonis</name>
    <name type="common">Pharaoh cuttlefish</name>
    <name type="synonym">Sepia pharaonis</name>
    <dbReference type="NCBI Taxonomy" id="158019"/>
    <lineage>
        <taxon>Eukaryota</taxon>
        <taxon>Metazoa</taxon>
        <taxon>Spiralia</taxon>
        <taxon>Lophotrochozoa</taxon>
        <taxon>Mollusca</taxon>
        <taxon>Cephalopoda</taxon>
        <taxon>Coleoidea</taxon>
        <taxon>Decapodiformes</taxon>
        <taxon>Sepiida</taxon>
        <taxon>Sepiina</taxon>
        <taxon>Sepiidae</taxon>
        <taxon>Acanthosepion</taxon>
    </lineage>
</organism>
<protein>
    <submittedName>
        <fullName evidence="3">Uncharacterized protein</fullName>
    </submittedName>
</protein>
<feature type="transmembrane region" description="Helical" evidence="2">
    <location>
        <begin position="152"/>
        <end position="171"/>
    </location>
</feature>
<feature type="compositionally biased region" description="Acidic residues" evidence="1">
    <location>
        <begin position="227"/>
        <end position="322"/>
    </location>
</feature>
<dbReference type="EMBL" id="CAHIKZ030002090">
    <property type="protein sequence ID" value="CAE1280889.1"/>
    <property type="molecule type" value="Genomic_DNA"/>
</dbReference>
<evidence type="ECO:0000256" key="1">
    <source>
        <dbReference type="SAM" id="MobiDB-lite"/>
    </source>
</evidence>
<feature type="transmembrane region" description="Helical" evidence="2">
    <location>
        <begin position="177"/>
        <end position="200"/>
    </location>
</feature>
<keyword evidence="4" id="KW-1185">Reference proteome</keyword>
<accession>A0A812CSH7</accession>
<keyword evidence="2" id="KW-0812">Transmembrane</keyword>
<comment type="caution">
    <text evidence="3">The sequence shown here is derived from an EMBL/GenBank/DDBJ whole genome shotgun (WGS) entry which is preliminary data.</text>
</comment>
<evidence type="ECO:0000313" key="3">
    <source>
        <dbReference type="EMBL" id="CAE1280889.1"/>
    </source>
</evidence>
<feature type="region of interest" description="Disordered" evidence="1">
    <location>
        <begin position="217"/>
        <end position="333"/>
    </location>
</feature>
<reference evidence="3" key="1">
    <citation type="submission" date="2021-01" db="EMBL/GenBank/DDBJ databases">
        <authorList>
            <person name="Li R."/>
            <person name="Bekaert M."/>
        </authorList>
    </citation>
    <scope>NUCLEOTIDE SEQUENCE</scope>
    <source>
        <strain evidence="3">Farmed</strain>
    </source>
</reference>
<evidence type="ECO:0000313" key="4">
    <source>
        <dbReference type="Proteomes" id="UP000597762"/>
    </source>
</evidence>
<proteinExistence type="predicted"/>
<evidence type="ECO:0000256" key="2">
    <source>
        <dbReference type="SAM" id="Phobius"/>
    </source>
</evidence>
<sequence>MPREQRLLNLCIHEQSTSRSLCLRTWVNTESRGCCYLRTPVVFVQPTTAFACNYCNRRRRSVKRLSIYNRSCKSQTGTIPCEITIVLEDRWRPIVSPTPSISFSNSHSLSLSLSFSIALSFSFTNAISSCWLEDTCIACKAGNATCVGRHDLLSLLLLLLLFLFLLIITFLSSSLHLLLSSLYGELFFLFPFISTLHSLIPLPEHLFFQLSPSSITGSNEEKTVSQGDDDDVGDDDDGGGGGDDDDDSDGGDGDDDDDDGNDDDGDDDGNDDDDGDGNDDDDGGNGDDGDDGDDDDDDDGGDDDGDDDGGDDDDDDDGDDDGGNLTSHTRKEK</sequence>